<name>A0A643ATY9_BALPH</name>
<dbReference type="GO" id="GO:0005634">
    <property type="term" value="C:nucleus"/>
    <property type="evidence" value="ECO:0007669"/>
    <property type="project" value="TreeGrafter"/>
</dbReference>
<sequence>MWRPNHQPSVGLRGESSKLKSQKNYKKLLRQEVKAQTSEEWKFTDLYPDHLKHLYLDVEERLRKPPRNVDQSLSEEQVDQPFIDQTLSEEYCSFEQPQPEEQCSIRVNSLAIPKKNKKKTSNQTAQEECEQVQAKHAIKEQELGGKKREKQLKGSTKKG</sequence>
<protein>
    <submittedName>
        <fullName evidence="2">Uncharacterized protein</fullName>
    </submittedName>
</protein>
<dbReference type="PANTHER" id="PTHR15657">
    <property type="entry name" value="THYROID TRANSCRIPTION FACTOR 1-ASSOCIATED PROTEIN 26"/>
    <property type="match status" value="1"/>
</dbReference>
<dbReference type="EMBL" id="SGJD01049837">
    <property type="protein sequence ID" value="KAB0337318.1"/>
    <property type="molecule type" value="Genomic_DNA"/>
</dbReference>
<dbReference type="PRINTS" id="PR01854">
    <property type="entry name" value="BR22PROTEIN"/>
</dbReference>
<feature type="non-terminal residue" evidence="2">
    <location>
        <position position="159"/>
    </location>
</feature>
<reference evidence="2 3" key="1">
    <citation type="journal article" date="2019" name="PLoS ONE">
        <title>Genomic analyses reveal an absence of contemporary introgressive admixture between fin whales and blue whales, despite known hybrids.</title>
        <authorList>
            <person name="Westbury M.V."/>
            <person name="Petersen B."/>
            <person name="Lorenzen E.D."/>
        </authorList>
    </citation>
    <scope>NUCLEOTIDE SEQUENCE [LARGE SCALE GENOMIC DNA]</scope>
    <source>
        <strain evidence="2">FinWhale-01</strain>
    </source>
</reference>
<evidence type="ECO:0000256" key="1">
    <source>
        <dbReference type="SAM" id="MobiDB-lite"/>
    </source>
</evidence>
<gene>
    <name evidence="2" type="ORF">E2I00_005068</name>
</gene>
<dbReference type="InterPro" id="IPR013730">
    <property type="entry name" value="Fyv7/TAP26"/>
</dbReference>
<accession>A0A643ATY9</accession>
<dbReference type="Proteomes" id="UP000437017">
    <property type="component" value="Unassembled WGS sequence"/>
</dbReference>
<dbReference type="AlphaFoldDB" id="A0A643ATY9"/>
<feature type="region of interest" description="Disordered" evidence="1">
    <location>
        <begin position="1"/>
        <end position="24"/>
    </location>
</feature>
<comment type="caution">
    <text evidence="2">The sequence shown here is derived from an EMBL/GenBank/DDBJ whole genome shotgun (WGS) entry which is preliminary data.</text>
</comment>
<evidence type="ECO:0000313" key="2">
    <source>
        <dbReference type="EMBL" id="KAB0337318.1"/>
    </source>
</evidence>
<proteinExistence type="predicted"/>
<keyword evidence="3" id="KW-1185">Reference proteome</keyword>
<feature type="region of interest" description="Disordered" evidence="1">
    <location>
        <begin position="112"/>
        <end position="159"/>
    </location>
</feature>
<dbReference type="PANTHER" id="PTHR15657:SF1">
    <property type="entry name" value="THYROID TRANSCRIPTION FACTOR 1-ASSOCIATED PROTEIN 26"/>
    <property type="match status" value="1"/>
</dbReference>
<evidence type="ECO:0000313" key="3">
    <source>
        <dbReference type="Proteomes" id="UP000437017"/>
    </source>
</evidence>
<feature type="compositionally biased region" description="Basic and acidic residues" evidence="1">
    <location>
        <begin position="137"/>
        <end position="146"/>
    </location>
</feature>
<feature type="compositionally biased region" description="Basic residues" evidence="1">
    <location>
        <begin position="147"/>
        <end position="159"/>
    </location>
</feature>
<organism evidence="2 3">
    <name type="scientific">Balaenoptera physalus</name>
    <name type="common">Fin whale</name>
    <name type="synonym">Balaena physalus</name>
    <dbReference type="NCBI Taxonomy" id="9770"/>
    <lineage>
        <taxon>Eukaryota</taxon>
        <taxon>Metazoa</taxon>
        <taxon>Chordata</taxon>
        <taxon>Craniata</taxon>
        <taxon>Vertebrata</taxon>
        <taxon>Euteleostomi</taxon>
        <taxon>Mammalia</taxon>
        <taxon>Eutheria</taxon>
        <taxon>Laurasiatheria</taxon>
        <taxon>Artiodactyla</taxon>
        <taxon>Whippomorpha</taxon>
        <taxon>Cetacea</taxon>
        <taxon>Mysticeti</taxon>
        <taxon>Balaenopteridae</taxon>
        <taxon>Balaenoptera</taxon>
    </lineage>
</organism>
<dbReference type="OrthoDB" id="5377144at2759"/>